<reference evidence="2" key="2">
    <citation type="submission" date="2020-05" db="EMBL/GenBank/DDBJ databases">
        <authorList>
            <person name="Kim H.-S."/>
            <person name="Proctor R.H."/>
            <person name="Brown D.W."/>
        </authorList>
    </citation>
    <scope>NUCLEOTIDE SEQUENCE</scope>
    <source>
        <strain evidence="2">NRRL 22465</strain>
    </source>
</reference>
<keyword evidence="3" id="KW-1185">Reference proteome</keyword>
<protein>
    <submittedName>
        <fullName evidence="2">Uncharacterized protein</fullName>
    </submittedName>
</protein>
<reference evidence="2" key="1">
    <citation type="journal article" date="2020" name="BMC Genomics">
        <title>Correction to: Identification and distribution of gene clusters required for synthesis of sphingolipid metabolism inhibitors in diverse species of the filamentous fungus Fusarium.</title>
        <authorList>
            <person name="Kim H.S."/>
            <person name="Lohmar J.M."/>
            <person name="Busman M."/>
            <person name="Brown D.W."/>
            <person name="Naumann T.A."/>
            <person name="Divon H.H."/>
            <person name="Lysoe E."/>
            <person name="Uhlig S."/>
            <person name="Proctor R.H."/>
        </authorList>
    </citation>
    <scope>NUCLEOTIDE SEQUENCE</scope>
    <source>
        <strain evidence="2">NRRL 22465</strain>
    </source>
</reference>
<dbReference type="Proteomes" id="UP000635477">
    <property type="component" value="Unassembled WGS sequence"/>
</dbReference>
<feature type="compositionally biased region" description="Pro residues" evidence="1">
    <location>
        <begin position="194"/>
        <end position="205"/>
    </location>
</feature>
<dbReference type="OrthoDB" id="5154063at2759"/>
<sequence length="283" mass="32631">MVYIATRIGHQSTIFKLGCTANCEGLCPVESQANLLTARYLWSCEDCHQRNFVKLEEERCKAYGKRIKAAKEEEGGLRVQQLAIMRAKEKREDKKCEAARVAQVEEIQWVAEWTLEYGLMVYDVGFKQTWSPELAAARVKELRDLRLWDFVVVRDLLRGPEELMRTQSHASYWIVHASLLRQRKKRHLARPPLSTRPPPPPPPPLFHDEEPKRDNSTDEELTEDSQMEDFQDEEETISSGDVNLSNMQSLAHSKAVAKLMAQVETKPRVRAETKMRVRAKTEA</sequence>
<comment type="caution">
    <text evidence="2">The sequence shown here is derived from an EMBL/GenBank/DDBJ whole genome shotgun (WGS) entry which is preliminary data.</text>
</comment>
<gene>
    <name evidence="2" type="ORF">FZEAL_3123</name>
</gene>
<feature type="compositionally biased region" description="Basic and acidic residues" evidence="1">
    <location>
        <begin position="265"/>
        <end position="283"/>
    </location>
</feature>
<proteinExistence type="predicted"/>
<feature type="compositionally biased region" description="Basic and acidic residues" evidence="1">
    <location>
        <begin position="206"/>
        <end position="216"/>
    </location>
</feature>
<evidence type="ECO:0000313" key="2">
    <source>
        <dbReference type="EMBL" id="KAF4981008.1"/>
    </source>
</evidence>
<evidence type="ECO:0000313" key="3">
    <source>
        <dbReference type="Proteomes" id="UP000635477"/>
    </source>
</evidence>
<evidence type="ECO:0000256" key="1">
    <source>
        <dbReference type="SAM" id="MobiDB-lite"/>
    </source>
</evidence>
<accession>A0A8H4XMS5</accession>
<dbReference type="EMBL" id="JABEYC010000190">
    <property type="protein sequence ID" value="KAF4981008.1"/>
    <property type="molecule type" value="Genomic_DNA"/>
</dbReference>
<dbReference type="AlphaFoldDB" id="A0A8H4XMS5"/>
<feature type="compositionally biased region" description="Acidic residues" evidence="1">
    <location>
        <begin position="217"/>
        <end position="236"/>
    </location>
</feature>
<feature type="region of interest" description="Disordered" evidence="1">
    <location>
        <begin position="186"/>
        <end position="283"/>
    </location>
</feature>
<organism evidence="2 3">
    <name type="scientific">Fusarium zealandicum</name>
    <dbReference type="NCBI Taxonomy" id="1053134"/>
    <lineage>
        <taxon>Eukaryota</taxon>
        <taxon>Fungi</taxon>
        <taxon>Dikarya</taxon>
        <taxon>Ascomycota</taxon>
        <taxon>Pezizomycotina</taxon>
        <taxon>Sordariomycetes</taxon>
        <taxon>Hypocreomycetidae</taxon>
        <taxon>Hypocreales</taxon>
        <taxon>Nectriaceae</taxon>
        <taxon>Fusarium</taxon>
        <taxon>Fusarium staphyleae species complex</taxon>
    </lineage>
</organism>
<name>A0A8H4XMS5_9HYPO</name>
<feature type="compositionally biased region" description="Polar residues" evidence="1">
    <location>
        <begin position="237"/>
        <end position="251"/>
    </location>
</feature>